<keyword evidence="2" id="KW-0677">Repeat</keyword>
<evidence type="ECO:0000313" key="5">
    <source>
        <dbReference type="Proteomes" id="UP000799118"/>
    </source>
</evidence>
<dbReference type="PROSITE" id="PS50294">
    <property type="entry name" value="WD_REPEATS_REGION"/>
    <property type="match status" value="1"/>
</dbReference>
<dbReference type="OrthoDB" id="6262491at2759"/>
<dbReference type="InterPro" id="IPR015943">
    <property type="entry name" value="WD40/YVTN_repeat-like_dom_sf"/>
</dbReference>
<gene>
    <name evidence="4" type="ORF">BT96DRAFT_829727</name>
</gene>
<keyword evidence="5" id="KW-1185">Reference proteome</keyword>
<protein>
    <submittedName>
        <fullName evidence="4">Uncharacterized protein</fullName>
    </submittedName>
</protein>
<evidence type="ECO:0000256" key="3">
    <source>
        <dbReference type="PROSITE-ProRule" id="PRU00221"/>
    </source>
</evidence>
<evidence type="ECO:0000256" key="1">
    <source>
        <dbReference type="ARBA" id="ARBA00022574"/>
    </source>
</evidence>
<proteinExistence type="predicted"/>
<evidence type="ECO:0000313" key="4">
    <source>
        <dbReference type="EMBL" id="KAE9393116.1"/>
    </source>
</evidence>
<dbReference type="Proteomes" id="UP000799118">
    <property type="component" value="Unassembled WGS sequence"/>
</dbReference>
<keyword evidence="1 3" id="KW-0853">WD repeat</keyword>
<sequence>MTHETVCIWNVETGMMIGEPLQGNTGSVISVAFSPDGKRIASGCIDKTVCIWNAETGIHISLSFCPWHPEHHLTHAYSSLHGIHINSDGWLCSTDSSLLLWIPPEYWSGLMLPHMQLLMARYSPISLDLSNFAHGKDWVKCFKAKDRSY</sequence>
<dbReference type="Gene3D" id="2.130.10.10">
    <property type="entry name" value="YVTN repeat-like/Quinoprotein amine dehydrogenase"/>
    <property type="match status" value="1"/>
</dbReference>
<accession>A0A6A4H5Q5</accession>
<dbReference type="PANTHER" id="PTHR22847">
    <property type="entry name" value="WD40 REPEAT PROTEIN"/>
    <property type="match status" value="1"/>
</dbReference>
<reference evidence="4" key="1">
    <citation type="journal article" date="2019" name="Environ. Microbiol.">
        <title>Fungal ecological strategies reflected in gene transcription - a case study of two litter decomposers.</title>
        <authorList>
            <person name="Barbi F."/>
            <person name="Kohler A."/>
            <person name="Barry K."/>
            <person name="Baskaran P."/>
            <person name="Daum C."/>
            <person name="Fauchery L."/>
            <person name="Ihrmark K."/>
            <person name="Kuo A."/>
            <person name="LaButti K."/>
            <person name="Lipzen A."/>
            <person name="Morin E."/>
            <person name="Grigoriev I.V."/>
            <person name="Henrissat B."/>
            <person name="Lindahl B."/>
            <person name="Martin F."/>
        </authorList>
    </citation>
    <scope>NUCLEOTIDE SEQUENCE</scope>
    <source>
        <strain evidence="4">JB14</strain>
    </source>
</reference>
<dbReference type="EMBL" id="ML769580">
    <property type="protein sequence ID" value="KAE9393116.1"/>
    <property type="molecule type" value="Genomic_DNA"/>
</dbReference>
<organism evidence="4 5">
    <name type="scientific">Gymnopus androsaceus JB14</name>
    <dbReference type="NCBI Taxonomy" id="1447944"/>
    <lineage>
        <taxon>Eukaryota</taxon>
        <taxon>Fungi</taxon>
        <taxon>Dikarya</taxon>
        <taxon>Basidiomycota</taxon>
        <taxon>Agaricomycotina</taxon>
        <taxon>Agaricomycetes</taxon>
        <taxon>Agaricomycetidae</taxon>
        <taxon>Agaricales</taxon>
        <taxon>Marasmiineae</taxon>
        <taxon>Omphalotaceae</taxon>
        <taxon>Gymnopus</taxon>
    </lineage>
</organism>
<dbReference type="PANTHER" id="PTHR22847:SF637">
    <property type="entry name" value="WD REPEAT DOMAIN 5B"/>
    <property type="match status" value="1"/>
</dbReference>
<dbReference type="InterPro" id="IPR001680">
    <property type="entry name" value="WD40_rpt"/>
</dbReference>
<dbReference type="SMART" id="SM00320">
    <property type="entry name" value="WD40"/>
    <property type="match status" value="2"/>
</dbReference>
<dbReference type="InterPro" id="IPR036322">
    <property type="entry name" value="WD40_repeat_dom_sf"/>
</dbReference>
<dbReference type="InterPro" id="IPR019775">
    <property type="entry name" value="WD40_repeat_CS"/>
</dbReference>
<dbReference type="SUPFAM" id="SSF50978">
    <property type="entry name" value="WD40 repeat-like"/>
    <property type="match status" value="1"/>
</dbReference>
<dbReference type="AlphaFoldDB" id="A0A6A4H5Q5"/>
<dbReference type="PROSITE" id="PS50082">
    <property type="entry name" value="WD_REPEATS_2"/>
    <property type="match status" value="1"/>
</dbReference>
<feature type="repeat" description="WD" evidence="3">
    <location>
        <begin position="21"/>
        <end position="62"/>
    </location>
</feature>
<name>A0A6A4H5Q5_9AGAR</name>
<dbReference type="GO" id="GO:1990234">
    <property type="term" value="C:transferase complex"/>
    <property type="evidence" value="ECO:0007669"/>
    <property type="project" value="UniProtKB-ARBA"/>
</dbReference>
<dbReference type="PROSITE" id="PS00678">
    <property type="entry name" value="WD_REPEATS_1"/>
    <property type="match status" value="1"/>
</dbReference>
<evidence type="ECO:0000256" key="2">
    <source>
        <dbReference type="ARBA" id="ARBA00022737"/>
    </source>
</evidence>
<dbReference type="Pfam" id="PF00400">
    <property type="entry name" value="WD40"/>
    <property type="match status" value="1"/>
</dbReference>